<dbReference type="NCBIfam" id="TIGR00374">
    <property type="entry name" value="flippase-like domain"/>
    <property type="match status" value="1"/>
</dbReference>
<dbReference type="InterPro" id="IPR008250">
    <property type="entry name" value="ATPase_P-typ_transduc_dom_A_sf"/>
</dbReference>
<gene>
    <name evidence="20" type="primary">mgtA</name>
    <name evidence="20" type="ORF">HNV28_35925</name>
</gene>
<dbReference type="SUPFAM" id="SSF81653">
    <property type="entry name" value="Calcium ATPase, transduction domain A"/>
    <property type="match status" value="1"/>
</dbReference>
<keyword evidence="13" id="KW-1278">Translocase</keyword>
<proteinExistence type="inferred from homology"/>
<comment type="function">
    <text evidence="1">Mediates magnesium influx to the cytosol.</text>
</comment>
<dbReference type="GO" id="GO:0015444">
    <property type="term" value="F:P-type magnesium transporter activity"/>
    <property type="evidence" value="ECO:0007669"/>
    <property type="project" value="UniProtKB-EC"/>
</dbReference>
<evidence type="ECO:0000256" key="14">
    <source>
        <dbReference type="ARBA" id="ARBA00022989"/>
    </source>
</evidence>
<comment type="subcellular location">
    <subcellularLocation>
        <location evidence="2">Cell inner membrane</location>
        <topology evidence="2">Multi-pass membrane protein</topology>
    </subcellularLocation>
</comment>
<dbReference type="Pfam" id="PF03706">
    <property type="entry name" value="LPG_synthase_TM"/>
    <property type="match status" value="1"/>
</dbReference>
<sequence>MPWLLGGALFAGVILAARHFAEARDFAQLTERAEPWWFGLAVLLQVGTYLAQGQVFRLAIREGGGSVRLGAASQLSLAKLFVDQALPSAGLSGTVVLASGLRRRGVPRPTVAAAVVVDLASYYVAYVLGLGGALGITVMRGEVTPVILLVSCVFLLFAVGLTAWVLALSGRGARRVPRWLARLRLVGTALEFIWDADPRLTRSPRLLLRTSLYQLVIVLCDAMTLWVLIRSLGAWGSPGGVFASFMISSLFRTLGIMPGGLGTFEAASVITLRMVGVPIAVALAATLLFRGLSFWLPMLPGLWLSRRELGPPRAPPRDVAARGAWAAQPLAGLMARLVTTGKGLTTEEAHQRAPPGRRNALARGRAGVRVRGVLRALANPLVIILLVAGTASAYLGEVSDALIIGGIVLLSAGINAWQALRSEQAVKHLQASIAPTATAMRDGAWVEVPRQDIVAGDLIHLSAGDLVPADARLVEATDLHVMQSSLTGESLPAEKTATHEALPDTGPDSGALVFLGTSVVSGTGTALVFAAGRCTAYGDIMERLSARPEETEFERGTKRFGMLILQTVLFLVLFILVVNVSLGRNALESLLFSVALAVGLTPEFLPMITTVTLAQGAIRMAREKVIVKHLASMQNLGSVDVLCSDKTGTLTAGTMSLDATLGPFGQVDDRALFLGALNSRFESGIKSPLDAAILERAGAGGERFEKTDEIPFDFERRRLSIVVAHDGEHLLITKGAPESVLRLCTVCEVEGRVQPLDDSSAARCLEVFRRLSERGFRVLAVAYRRVSRPRGFNVGDERDFIFAGYLTFADHLLEGAAESMAALGRDGVSVKILTGDNALVTRHICAQVGMPAGRIVLGSELERMDDGALAHVAEQAQVFARVSPAQKHRVIRALRSRGHVVGFLGDGINDAPSLHGADVGISVSGAVDVAREAADIVLLERNLAVLHGAILAGRRAFGNVFKYLLMGTSSNFGNMFSMAGAALFLPFLPMLPTQILLNNLLYDVAQLTIPTDNVDPAFVARPQRWDISLIRRFMVLIGPVSSAFDFLTFGVLLWGFHFGQSAFQTGWFIESLATQVLVVFVIRTMGRPWKNRPSAALIVTAVAAVIIGGVLPYTPAAALLGMEPLPPAYLLFVGLVVPTYLTLVELLKGRLLRHALLAR</sequence>
<keyword evidence="14 18" id="KW-1133">Transmembrane helix</keyword>
<organism evidence="20 21">
    <name type="scientific">Myxococcus xanthus</name>
    <dbReference type="NCBI Taxonomy" id="34"/>
    <lineage>
        <taxon>Bacteria</taxon>
        <taxon>Pseudomonadati</taxon>
        <taxon>Myxococcota</taxon>
        <taxon>Myxococcia</taxon>
        <taxon>Myxococcales</taxon>
        <taxon>Cystobacterineae</taxon>
        <taxon>Myxococcaceae</taxon>
        <taxon>Myxococcus</taxon>
    </lineage>
</organism>
<evidence type="ECO:0000256" key="10">
    <source>
        <dbReference type="ARBA" id="ARBA00022741"/>
    </source>
</evidence>
<dbReference type="Gene3D" id="3.40.1110.10">
    <property type="entry name" value="Calcium-transporting ATPase, cytoplasmic domain N"/>
    <property type="match status" value="1"/>
</dbReference>
<dbReference type="Pfam" id="PF00122">
    <property type="entry name" value="E1-E2_ATPase"/>
    <property type="match status" value="1"/>
</dbReference>
<protein>
    <recommendedName>
        <fullName evidence="5">Magnesium-transporting ATPase, P-type 1</fullName>
        <ecNumber evidence="4">7.2.2.14</ecNumber>
    </recommendedName>
    <alternativeName>
        <fullName evidence="16">Mg(2+) transport ATPase, P-type 1</fullName>
    </alternativeName>
</protein>
<evidence type="ECO:0000256" key="15">
    <source>
        <dbReference type="ARBA" id="ARBA00023136"/>
    </source>
</evidence>
<evidence type="ECO:0000256" key="7">
    <source>
        <dbReference type="ARBA" id="ARBA00022519"/>
    </source>
</evidence>
<dbReference type="InterPro" id="IPR018303">
    <property type="entry name" value="ATPase_P-typ_P_site"/>
</dbReference>
<evidence type="ECO:0000256" key="3">
    <source>
        <dbReference type="ARBA" id="ARBA00008746"/>
    </source>
</evidence>
<dbReference type="Pfam" id="PF00689">
    <property type="entry name" value="Cation_ATPase_C"/>
    <property type="match status" value="1"/>
</dbReference>
<dbReference type="Pfam" id="PF13246">
    <property type="entry name" value="Cation_ATPase"/>
    <property type="match status" value="1"/>
</dbReference>
<dbReference type="PRINTS" id="PR01836">
    <property type="entry name" value="MGATPASE"/>
</dbReference>
<evidence type="ECO:0000256" key="17">
    <source>
        <dbReference type="ARBA" id="ARBA00047295"/>
    </source>
</evidence>
<keyword evidence="10" id="KW-0547">Nucleotide-binding</keyword>
<feature type="transmembrane region" description="Helical" evidence="18">
    <location>
        <begin position="590"/>
        <end position="614"/>
    </location>
</feature>
<dbReference type="InterPro" id="IPR059000">
    <property type="entry name" value="ATPase_P-type_domA"/>
</dbReference>
<dbReference type="NCBIfam" id="TIGR01524">
    <property type="entry name" value="ATPase-IIIB_Mg"/>
    <property type="match status" value="1"/>
</dbReference>
<accession>A0A7Y4MVG2</accession>
<comment type="similarity">
    <text evidence="3">Belongs to the cation transport ATPase (P-type) (TC 3.A.3) family. Type IIIB subfamily.</text>
</comment>
<comment type="caution">
    <text evidence="20">The sequence shown here is derived from an EMBL/GenBank/DDBJ whole genome shotgun (WGS) entry which is preliminary data.</text>
</comment>
<dbReference type="SFLD" id="SFLDS00003">
    <property type="entry name" value="Haloacid_Dehalogenase"/>
    <property type="match status" value="1"/>
</dbReference>
<dbReference type="InterPro" id="IPR023214">
    <property type="entry name" value="HAD_sf"/>
</dbReference>
<evidence type="ECO:0000256" key="11">
    <source>
        <dbReference type="ARBA" id="ARBA00022840"/>
    </source>
</evidence>
<dbReference type="InterPro" id="IPR044492">
    <property type="entry name" value="P_typ_ATPase_HD_dom"/>
</dbReference>
<evidence type="ECO:0000256" key="8">
    <source>
        <dbReference type="ARBA" id="ARBA00022553"/>
    </source>
</evidence>
<feature type="transmembrane region" description="Helical" evidence="18">
    <location>
        <begin position="401"/>
        <end position="420"/>
    </location>
</feature>
<comment type="catalytic activity">
    <reaction evidence="17">
        <text>Mg(2+)(out) + ATP + H2O = Mg(2+)(in) + ADP + phosphate + H(+)</text>
        <dbReference type="Rhea" id="RHEA:10260"/>
        <dbReference type="ChEBI" id="CHEBI:15377"/>
        <dbReference type="ChEBI" id="CHEBI:15378"/>
        <dbReference type="ChEBI" id="CHEBI:18420"/>
        <dbReference type="ChEBI" id="CHEBI:30616"/>
        <dbReference type="ChEBI" id="CHEBI:43474"/>
        <dbReference type="ChEBI" id="CHEBI:456216"/>
        <dbReference type="EC" id="7.2.2.14"/>
    </reaction>
</comment>
<keyword evidence="8" id="KW-0597">Phosphoprotein</keyword>
<evidence type="ECO:0000256" key="9">
    <source>
        <dbReference type="ARBA" id="ARBA00022692"/>
    </source>
</evidence>
<dbReference type="NCBIfam" id="TIGR01494">
    <property type="entry name" value="ATPase_P-type"/>
    <property type="match status" value="2"/>
</dbReference>
<dbReference type="SFLD" id="SFLDG00002">
    <property type="entry name" value="C1.7:_P-type_atpase_like"/>
    <property type="match status" value="1"/>
</dbReference>
<keyword evidence="12" id="KW-0460">Magnesium</keyword>
<evidence type="ECO:0000256" key="18">
    <source>
        <dbReference type="SAM" id="Phobius"/>
    </source>
</evidence>
<feature type="transmembrane region" description="Helical" evidence="18">
    <location>
        <begin position="146"/>
        <end position="167"/>
    </location>
</feature>
<evidence type="ECO:0000313" key="20">
    <source>
        <dbReference type="EMBL" id="NOJ83639.1"/>
    </source>
</evidence>
<dbReference type="Gene3D" id="3.40.50.1000">
    <property type="entry name" value="HAD superfamily/HAD-like"/>
    <property type="match status" value="1"/>
</dbReference>
<dbReference type="InterPro" id="IPR004014">
    <property type="entry name" value="ATPase_P-typ_cation-transptr_N"/>
</dbReference>
<dbReference type="SMART" id="SM00831">
    <property type="entry name" value="Cation_ATPase_N"/>
    <property type="match status" value="1"/>
</dbReference>
<dbReference type="InterPro" id="IPR023298">
    <property type="entry name" value="ATPase_P-typ_TM_dom_sf"/>
</dbReference>
<dbReference type="RefSeq" id="WP_171445373.1">
    <property type="nucleotide sequence ID" value="NZ_JABFNS010000220.1"/>
</dbReference>
<keyword evidence="15 18" id="KW-0472">Membrane</keyword>
<dbReference type="PROSITE" id="PS00154">
    <property type="entry name" value="ATPASE_E1_E2"/>
    <property type="match status" value="1"/>
</dbReference>
<dbReference type="EC" id="7.2.2.14" evidence="4"/>
<dbReference type="InterPro" id="IPR006068">
    <property type="entry name" value="ATPase_P-typ_cation-transptr_C"/>
</dbReference>
<reference evidence="20 21" key="1">
    <citation type="submission" date="2020-05" db="EMBL/GenBank/DDBJ databases">
        <authorList>
            <person name="Whitworth D."/>
        </authorList>
    </citation>
    <scope>NUCLEOTIDE SEQUENCE [LARGE SCALE GENOMIC DNA]</scope>
    <source>
        <strain evidence="20 21">AM005</strain>
    </source>
</reference>
<evidence type="ECO:0000256" key="16">
    <source>
        <dbReference type="ARBA" id="ARBA00029806"/>
    </source>
</evidence>
<feature type="transmembrane region" description="Helical" evidence="18">
    <location>
        <begin position="111"/>
        <end position="134"/>
    </location>
</feature>
<evidence type="ECO:0000256" key="6">
    <source>
        <dbReference type="ARBA" id="ARBA00022475"/>
    </source>
</evidence>
<evidence type="ECO:0000259" key="19">
    <source>
        <dbReference type="SMART" id="SM00831"/>
    </source>
</evidence>
<dbReference type="Gene3D" id="1.20.1110.10">
    <property type="entry name" value="Calcium-transporting ATPase, transmembrane domain"/>
    <property type="match status" value="1"/>
</dbReference>
<keyword evidence="11" id="KW-0067">ATP-binding</keyword>
<dbReference type="SFLD" id="SFLDF00027">
    <property type="entry name" value="p-type_atpase"/>
    <property type="match status" value="1"/>
</dbReference>
<dbReference type="InterPro" id="IPR023299">
    <property type="entry name" value="ATPase_P-typ_cyto_dom_N"/>
</dbReference>
<feature type="transmembrane region" description="Helical" evidence="18">
    <location>
        <begin position="1033"/>
        <end position="1056"/>
    </location>
</feature>
<dbReference type="InterPro" id="IPR001757">
    <property type="entry name" value="P_typ_ATPase"/>
</dbReference>
<evidence type="ECO:0000256" key="12">
    <source>
        <dbReference type="ARBA" id="ARBA00022842"/>
    </source>
</evidence>
<dbReference type="GO" id="GO:0005524">
    <property type="term" value="F:ATP binding"/>
    <property type="evidence" value="ECO:0007669"/>
    <property type="project" value="UniProtKB-KW"/>
</dbReference>
<dbReference type="SUPFAM" id="SSF81665">
    <property type="entry name" value="Calcium ATPase, transmembrane domain M"/>
    <property type="match status" value="1"/>
</dbReference>
<dbReference type="InterPro" id="IPR022791">
    <property type="entry name" value="L-PG_synthase/AglD"/>
</dbReference>
<evidence type="ECO:0000256" key="13">
    <source>
        <dbReference type="ARBA" id="ARBA00022967"/>
    </source>
</evidence>
<evidence type="ECO:0000313" key="21">
    <source>
        <dbReference type="Proteomes" id="UP000533080"/>
    </source>
</evidence>
<dbReference type="Proteomes" id="UP000533080">
    <property type="component" value="Unassembled WGS sequence"/>
</dbReference>
<feature type="transmembrane region" description="Helical" evidence="18">
    <location>
        <begin position="373"/>
        <end position="395"/>
    </location>
</feature>
<keyword evidence="9 18" id="KW-0812">Transmembrane</keyword>
<feature type="transmembrane region" description="Helical" evidence="18">
    <location>
        <begin position="267"/>
        <end position="289"/>
    </location>
</feature>
<feature type="transmembrane region" description="Helical" evidence="18">
    <location>
        <begin position="33"/>
        <end position="51"/>
    </location>
</feature>
<feature type="transmembrane region" description="Helical" evidence="18">
    <location>
        <begin position="1128"/>
        <end position="1147"/>
    </location>
</feature>
<dbReference type="GO" id="GO:0005886">
    <property type="term" value="C:plasma membrane"/>
    <property type="evidence" value="ECO:0007669"/>
    <property type="project" value="UniProtKB-SubCell"/>
</dbReference>
<dbReference type="EMBL" id="JABFNT010000218">
    <property type="protein sequence ID" value="NOJ83639.1"/>
    <property type="molecule type" value="Genomic_DNA"/>
</dbReference>
<keyword evidence="6" id="KW-1003">Cell membrane</keyword>
<feature type="transmembrane region" description="Helical" evidence="18">
    <location>
        <begin position="1094"/>
        <end position="1116"/>
    </location>
</feature>
<feature type="transmembrane region" description="Helical" evidence="18">
    <location>
        <begin position="560"/>
        <end position="578"/>
    </location>
</feature>
<evidence type="ECO:0000256" key="4">
    <source>
        <dbReference type="ARBA" id="ARBA00012786"/>
    </source>
</evidence>
<name>A0A7Y4MVG2_MYXXA</name>
<dbReference type="PANTHER" id="PTHR42861">
    <property type="entry name" value="CALCIUM-TRANSPORTING ATPASE"/>
    <property type="match status" value="1"/>
</dbReference>
<feature type="transmembrane region" description="Helical" evidence="18">
    <location>
        <begin position="241"/>
        <end position="261"/>
    </location>
</feature>
<dbReference type="InterPro" id="IPR006415">
    <property type="entry name" value="P-type_ATPase_IIIB"/>
</dbReference>
<dbReference type="InterPro" id="IPR036412">
    <property type="entry name" value="HAD-like_sf"/>
</dbReference>
<dbReference type="Gene3D" id="2.70.150.10">
    <property type="entry name" value="Calcium-transporting ATPase, cytoplasmic transduction domain A"/>
    <property type="match status" value="1"/>
</dbReference>
<evidence type="ECO:0000256" key="2">
    <source>
        <dbReference type="ARBA" id="ARBA00004429"/>
    </source>
</evidence>
<feature type="domain" description="Cation-transporting P-type ATPase N-terminal" evidence="19">
    <location>
        <begin position="324"/>
        <end position="397"/>
    </location>
</feature>
<keyword evidence="7" id="KW-0997">Cell inner membrane</keyword>
<evidence type="ECO:0000256" key="1">
    <source>
        <dbReference type="ARBA" id="ARBA00003954"/>
    </source>
</evidence>
<dbReference type="Pfam" id="PF00690">
    <property type="entry name" value="Cation_ATPase_N"/>
    <property type="match status" value="1"/>
</dbReference>
<evidence type="ECO:0000256" key="5">
    <source>
        <dbReference type="ARBA" id="ARBA00013555"/>
    </source>
</evidence>
<dbReference type="AlphaFoldDB" id="A0A7Y4MVG2"/>
<dbReference type="SUPFAM" id="SSF56784">
    <property type="entry name" value="HAD-like"/>
    <property type="match status" value="1"/>
</dbReference>
<feature type="transmembrane region" description="Helical" evidence="18">
    <location>
        <begin position="1062"/>
        <end position="1082"/>
    </location>
</feature>
<dbReference type="GO" id="GO:0016887">
    <property type="term" value="F:ATP hydrolysis activity"/>
    <property type="evidence" value="ECO:0007669"/>
    <property type="project" value="InterPro"/>
</dbReference>